<proteinExistence type="predicted"/>
<evidence type="ECO:0000313" key="2">
    <source>
        <dbReference type="EMBL" id="KAG1569912.1"/>
    </source>
</evidence>
<feature type="transmembrane region" description="Helical" evidence="1">
    <location>
        <begin position="56"/>
        <end position="78"/>
    </location>
</feature>
<keyword evidence="1" id="KW-0812">Transmembrane</keyword>
<feature type="transmembrane region" description="Helical" evidence="1">
    <location>
        <begin position="90"/>
        <end position="109"/>
    </location>
</feature>
<keyword evidence="1" id="KW-1133">Transmembrane helix</keyword>
<sequence>MSTLNEQIVQVVFGLANLELNISFINYSLPILNVLYAILINYSYRSALGVTHSQIGWYQGLLATLVMRAGGGCTVSILRGEPIGILKSNEFWVIHCATYFFMFSNTYVYEILDVLFNVPMIEHVFTLSDSILRALAMCQNGIDGVTSNPALGPNKYVAKVLCGTLAGCGGGLWIDTFRLTHSNWSFSTPRLLHAASIDMKTSFTSTLFYVAATSPEFCHWLDLPVLEPKVAQAWSAVLMSSGFAYKSYVKRWERRIKDLKEQKEKASEKKSE</sequence>
<reference evidence="2 3" key="1">
    <citation type="journal article" date="2020" name="Microb. Genom.">
        <title>Genetic diversity of clinical and environmental Mucorales isolates obtained from an investigation of mucormycosis cases among solid organ transplant recipients.</title>
        <authorList>
            <person name="Nguyen M.H."/>
            <person name="Kaul D."/>
            <person name="Muto C."/>
            <person name="Cheng S.J."/>
            <person name="Richter R.A."/>
            <person name="Bruno V.M."/>
            <person name="Liu G."/>
            <person name="Beyhan S."/>
            <person name="Sundermann A.J."/>
            <person name="Mounaud S."/>
            <person name="Pasculle A.W."/>
            <person name="Nierman W.C."/>
            <person name="Driscoll E."/>
            <person name="Cumbie R."/>
            <person name="Clancy C.J."/>
            <person name="Dupont C.L."/>
        </authorList>
    </citation>
    <scope>NUCLEOTIDE SEQUENCE [LARGE SCALE GENOMIC DNA]</scope>
    <source>
        <strain evidence="2 3">GL24</strain>
    </source>
</reference>
<keyword evidence="3" id="KW-1185">Reference proteome</keyword>
<keyword evidence="1" id="KW-0472">Membrane</keyword>
<dbReference type="EMBL" id="JAANIU010000834">
    <property type="protein sequence ID" value="KAG1569912.1"/>
    <property type="molecule type" value="Genomic_DNA"/>
</dbReference>
<evidence type="ECO:0000256" key="1">
    <source>
        <dbReference type="SAM" id="Phobius"/>
    </source>
</evidence>
<organism evidence="2 3">
    <name type="scientific">Rhizopus delemar</name>
    <dbReference type="NCBI Taxonomy" id="936053"/>
    <lineage>
        <taxon>Eukaryota</taxon>
        <taxon>Fungi</taxon>
        <taxon>Fungi incertae sedis</taxon>
        <taxon>Mucoromycota</taxon>
        <taxon>Mucoromycotina</taxon>
        <taxon>Mucoromycetes</taxon>
        <taxon>Mucorales</taxon>
        <taxon>Mucorineae</taxon>
        <taxon>Rhizopodaceae</taxon>
        <taxon>Rhizopus</taxon>
    </lineage>
</organism>
<protein>
    <submittedName>
        <fullName evidence="2">Uncharacterized protein</fullName>
    </submittedName>
</protein>
<evidence type="ECO:0000313" key="3">
    <source>
        <dbReference type="Proteomes" id="UP000740926"/>
    </source>
</evidence>
<comment type="caution">
    <text evidence="2">The sequence shown here is derived from an EMBL/GenBank/DDBJ whole genome shotgun (WGS) entry which is preliminary data.</text>
</comment>
<feature type="transmembrane region" description="Helical" evidence="1">
    <location>
        <begin position="24"/>
        <end position="44"/>
    </location>
</feature>
<dbReference type="Proteomes" id="UP000740926">
    <property type="component" value="Unassembled WGS sequence"/>
</dbReference>
<accession>A0A9P6Z3V3</accession>
<gene>
    <name evidence="2" type="ORF">G6F50_005957</name>
</gene>
<dbReference type="AlphaFoldDB" id="A0A9P6Z3V3"/>
<name>A0A9P6Z3V3_9FUNG</name>